<reference evidence="10 11" key="1">
    <citation type="submission" date="2023-12" db="EMBL/GenBank/DDBJ databases">
        <title>A high-quality genome assembly for Dillenia turbinata (Dilleniales).</title>
        <authorList>
            <person name="Chanderbali A."/>
        </authorList>
    </citation>
    <scope>NUCLEOTIDE SEQUENCE [LARGE SCALE GENOMIC DNA]</scope>
    <source>
        <strain evidence="10">LSX21</strain>
        <tissue evidence="10">Leaf</tissue>
    </source>
</reference>
<feature type="domain" description="DDT" evidence="9">
    <location>
        <begin position="198"/>
        <end position="258"/>
    </location>
</feature>
<dbReference type="GO" id="GO:0008270">
    <property type="term" value="F:zinc ion binding"/>
    <property type="evidence" value="ECO:0007669"/>
    <property type="project" value="UniProtKB-KW"/>
</dbReference>
<evidence type="ECO:0000256" key="4">
    <source>
        <dbReference type="ARBA" id="ARBA00022833"/>
    </source>
</evidence>
<dbReference type="InterPro" id="IPR013083">
    <property type="entry name" value="Znf_RING/FYVE/PHD"/>
</dbReference>
<keyword evidence="11" id="KW-1185">Reference proteome</keyword>
<dbReference type="SUPFAM" id="SSF57903">
    <property type="entry name" value="FYVE/PHD zinc finger"/>
    <property type="match status" value="2"/>
</dbReference>
<dbReference type="CDD" id="cd15489">
    <property type="entry name" value="PHD_SF"/>
    <property type="match status" value="1"/>
</dbReference>
<evidence type="ECO:0000313" key="11">
    <source>
        <dbReference type="Proteomes" id="UP001370490"/>
    </source>
</evidence>
<feature type="compositionally biased region" description="Polar residues" evidence="7">
    <location>
        <begin position="644"/>
        <end position="655"/>
    </location>
</feature>
<evidence type="ECO:0000259" key="8">
    <source>
        <dbReference type="PROSITE" id="PS50016"/>
    </source>
</evidence>
<comment type="caution">
    <text evidence="10">The sequence shown here is derived from an EMBL/GenBank/DDBJ whole genome shotgun (WGS) entry which is preliminary data.</text>
</comment>
<dbReference type="Pfam" id="PF15612">
    <property type="entry name" value="WHIM1"/>
    <property type="match status" value="1"/>
</dbReference>
<dbReference type="SMART" id="SM00249">
    <property type="entry name" value="PHD"/>
    <property type="match status" value="4"/>
</dbReference>
<dbReference type="Gene3D" id="2.60.120.650">
    <property type="entry name" value="Cupin"/>
    <property type="match status" value="1"/>
</dbReference>
<dbReference type="EMBL" id="JBAMMX010000007">
    <property type="protein sequence ID" value="KAK6936155.1"/>
    <property type="molecule type" value="Genomic_DNA"/>
</dbReference>
<dbReference type="PROSITE" id="PS50016">
    <property type="entry name" value="ZF_PHD_2"/>
    <property type="match status" value="1"/>
</dbReference>
<feature type="compositionally biased region" description="Basic and acidic residues" evidence="7">
    <location>
        <begin position="1454"/>
        <end position="1467"/>
    </location>
</feature>
<evidence type="ECO:0000256" key="7">
    <source>
        <dbReference type="SAM" id="MobiDB-lite"/>
    </source>
</evidence>
<dbReference type="InterPro" id="IPR001965">
    <property type="entry name" value="Znf_PHD"/>
</dbReference>
<dbReference type="InterPro" id="IPR056618">
    <property type="entry name" value="Chromo_PTM"/>
</dbReference>
<dbReference type="InterPro" id="IPR011011">
    <property type="entry name" value="Znf_FYVE_PHD"/>
</dbReference>
<dbReference type="Proteomes" id="UP001370490">
    <property type="component" value="Unassembled WGS sequence"/>
</dbReference>
<dbReference type="Gene3D" id="3.30.40.10">
    <property type="entry name" value="Zinc/RING finger domain, C3HC4 (zinc finger)"/>
    <property type="match status" value="1"/>
</dbReference>
<dbReference type="InterPro" id="IPR047365">
    <property type="entry name" value="Tudor_AtPTM-like"/>
</dbReference>
<dbReference type="Pfam" id="PF02791">
    <property type="entry name" value="DDT"/>
    <property type="match status" value="1"/>
</dbReference>
<dbReference type="Pfam" id="PF24294">
    <property type="entry name" value="Chromo_PTM"/>
    <property type="match status" value="1"/>
</dbReference>
<evidence type="ECO:0000313" key="10">
    <source>
        <dbReference type="EMBL" id="KAK6936155.1"/>
    </source>
</evidence>
<feature type="region of interest" description="Disordered" evidence="7">
    <location>
        <begin position="1498"/>
        <end position="1528"/>
    </location>
</feature>
<dbReference type="PROSITE" id="PS01359">
    <property type="entry name" value="ZF_PHD_1"/>
    <property type="match status" value="1"/>
</dbReference>
<feature type="region of interest" description="Disordered" evidence="7">
    <location>
        <begin position="1429"/>
        <end position="1467"/>
    </location>
</feature>
<keyword evidence="5" id="KW-0539">Nucleus</keyword>
<keyword evidence="3 6" id="KW-0863">Zinc-finger</keyword>
<dbReference type="GO" id="GO:0000785">
    <property type="term" value="C:chromatin"/>
    <property type="evidence" value="ECO:0007669"/>
    <property type="project" value="UniProtKB-ARBA"/>
</dbReference>
<dbReference type="InterPro" id="IPR018501">
    <property type="entry name" value="DDT_dom"/>
</dbReference>
<feature type="compositionally biased region" description="Polar residues" evidence="7">
    <location>
        <begin position="664"/>
        <end position="674"/>
    </location>
</feature>
<evidence type="ECO:0000256" key="1">
    <source>
        <dbReference type="ARBA" id="ARBA00004123"/>
    </source>
</evidence>
<evidence type="ECO:0000256" key="6">
    <source>
        <dbReference type="PROSITE-ProRule" id="PRU00146"/>
    </source>
</evidence>
<dbReference type="CDD" id="cd20401">
    <property type="entry name" value="Tudor_AtPTM-like"/>
    <property type="match status" value="1"/>
</dbReference>
<evidence type="ECO:0000256" key="5">
    <source>
        <dbReference type="ARBA" id="ARBA00023242"/>
    </source>
</evidence>
<keyword evidence="2" id="KW-0479">Metal-binding</keyword>
<evidence type="ECO:0000256" key="2">
    <source>
        <dbReference type="ARBA" id="ARBA00022723"/>
    </source>
</evidence>
<evidence type="ECO:0000259" key="9">
    <source>
        <dbReference type="PROSITE" id="PS50827"/>
    </source>
</evidence>
<accession>A0AAN8VL93</accession>
<name>A0AAN8VL93_9MAGN</name>
<feature type="region of interest" description="Disordered" evidence="7">
    <location>
        <begin position="635"/>
        <end position="684"/>
    </location>
</feature>
<dbReference type="InterPro" id="IPR028942">
    <property type="entry name" value="WHIM1_dom"/>
</dbReference>
<dbReference type="SMART" id="SM00571">
    <property type="entry name" value="DDT"/>
    <property type="match status" value="1"/>
</dbReference>
<evidence type="ECO:0000256" key="3">
    <source>
        <dbReference type="ARBA" id="ARBA00022771"/>
    </source>
</evidence>
<dbReference type="PROSITE" id="PS50827">
    <property type="entry name" value="DDT"/>
    <property type="match status" value="1"/>
</dbReference>
<dbReference type="InterPro" id="IPR019786">
    <property type="entry name" value="Zinc_finger_PHD-type_CS"/>
</dbReference>
<keyword evidence="4" id="KW-0862">Zinc</keyword>
<dbReference type="InterPro" id="IPR019787">
    <property type="entry name" value="Znf_PHD-finger"/>
</dbReference>
<feature type="region of interest" description="Disordered" evidence="7">
    <location>
        <begin position="1286"/>
        <end position="1318"/>
    </location>
</feature>
<feature type="compositionally biased region" description="Polar residues" evidence="7">
    <location>
        <begin position="1439"/>
        <end position="1451"/>
    </location>
</feature>
<gene>
    <name evidence="10" type="ORF">RJ641_033185</name>
</gene>
<dbReference type="PANTHER" id="PTHR46508:SF1">
    <property type="entry name" value="PHD FINGER FAMILY PROTEIN"/>
    <property type="match status" value="1"/>
</dbReference>
<feature type="domain" description="PHD-type" evidence="8">
    <location>
        <begin position="425"/>
        <end position="472"/>
    </location>
</feature>
<organism evidence="10 11">
    <name type="scientific">Dillenia turbinata</name>
    <dbReference type="NCBI Taxonomy" id="194707"/>
    <lineage>
        <taxon>Eukaryota</taxon>
        <taxon>Viridiplantae</taxon>
        <taxon>Streptophyta</taxon>
        <taxon>Embryophyta</taxon>
        <taxon>Tracheophyta</taxon>
        <taxon>Spermatophyta</taxon>
        <taxon>Magnoliopsida</taxon>
        <taxon>eudicotyledons</taxon>
        <taxon>Gunneridae</taxon>
        <taxon>Pentapetalae</taxon>
        <taxon>Dilleniales</taxon>
        <taxon>Dilleniaceae</taxon>
        <taxon>Dillenia</taxon>
    </lineage>
</organism>
<comment type="subcellular location">
    <subcellularLocation>
        <location evidence="1">Nucleus</location>
    </subcellularLocation>
</comment>
<sequence>MESVVSEPRKRGRKRKRVDVAQNLGDGSDVNVDSGKRKVIETRSNVFVGRYVKKEFEGSGVFLGKIVSYDCGLYRVDYEDGDCEDLESSEVRRFAILDSEFEGDWSVRKVQLDRLIAVKYAKVEEESKKNNEGVVNEVVKVEAPLHGETDELKQDDNYDSSSDSSEGEVDKEDGVMELVAVGPLPQLPPSSGNVGVPEEFVSLLFSVYCFLRSFSIRLFLSPFGLDEFVGSLNCVAPNTLLDAIHVAILCLLRRHLETSSSDGSELASKCLRCIDWSLLDTLTWPVYLVHYLIVMDYTTGHEWKEFFTNALEGEYYSLPAGRKLIILQILCDNVIDSEELRAEMDMREESEIGLDSESTMTTIPENGPRRVHPRYSKTSACKELEAMQIVAESSDTKICSSSKPVSARGSELAADGADVDLDANGDECRLCGMDGTLLCCDGCPSAYHSRCIGVIKMYIPEGPWFCPECAINKTEPTISKGNFLKGAEVFGVDSYGQVFLGTCDHLLVFNISTDKELCPRYYNQNDIPRVLQALCSVQHANIYSGICKAIQRYWEIPETMLLMPDRIESVRWLNTSVPLSVNEGDKVPNVVDGDHCASSAAESRIESAALPCPENGCEGTQNCFDKTMQPYLSALLNDGGSGNKQGNPSTGQQFEMGSLAPKDSFSQQANQSEITGPDLPDRSSSVELSCTLANHRMSCHQYVEGTISATNFHHQTMEVDGVGGRASSSITEVFLYLGSSYKSQAYTNNYAHGDFAASAAANLTILSSEEMPTETLTSGNLRKTVSENIMQQVKAFSSAAVRFFWPISERKLAEVPREKCGWCFACKAPVSSKKACLLNSAVSNATKGALKILSGLHPIKSQEGSLPNIAMYILFMEESLRGLVVGPFLDGSFRKRWCKAVEKASTCSAIVGLLLQLEENIRQVAFSGDWLKLVDDSSVGSSLAHNATNAVALTQKRGPGRRSKKHFSFSEVTSNDCLNKFYCWWRGGRLSKNIFQKGILPRKMIRKEARLGGSRKIPGIVYTEGSEIPKRSRQCVWRSAVEICKNTSQLALQVRYLDFHVRWGDLIRPEQNVQDGKCPETEAAAFRNASICDKKFVENKIIYEVAFGNQKHLPSRVMKNKIAVDQCHDGTEKYWFYETHIPLYLIKEYEQQSAKFLPTSVITKQPSIALSKLQRMQLKGSRKDVYTYLTCKGNKMEKCFCASCHLDVLIRSAVECSTCEGYCHAHCTTSSKVHTSEEVELLTTCKRCSRVQVLAQNENRNGSPTSPLPVQVQEYQNAVSATKSLKKKVHNQQSASRGAQDSCSNNKKKTTGSSSWATKSKQRKLCNWGLIWRKKNSEDTGIDFRLRNIMLKGSPDVSLCKPVCHLCHGSYNSDLMYICCETCGHWYHADAVELEESKIFDLVGFKCCKCRRIRSPVCPYMDPESRKLLEARKPRVRSSKQGNSGSDSIVSEQPDERDPATPLSKEDVVLVQDDDPLLFSLERVEHIVDQNLEADFEWGTAPAPGPKKLPVRRQAKREGDTDGFPAVDPSCIETSVILETKGSKLKEEPLSHLEWDASADGFEDNFMFDCEDLNCEDLEFEPQTYFSFQELLPSEDCSPSDGIDASADASGACEISSMGSPSRISAQPDLGLYNGLSCGMCLRADSAPYFYCEVCKLCVHQHCCPWEEYSSSHGGWKCGNCREWR</sequence>
<dbReference type="GO" id="GO:0005634">
    <property type="term" value="C:nucleus"/>
    <property type="evidence" value="ECO:0007669"/>
    <property type="project" value="UniProtKB-SubCell"/>
</dbReference>
<dbReference type="Pfam" id="PF00628">
    <property type="entry name" value="PHD"/>
    <property type="match status" value="1"/>
</dbReference>
<dbReference type="PANTHER" id="PTHR46508">
    <property type="entry name" value="PHD FINGER FAMILY PROTEIN"/>
    <property type="match status" value="1"/>
</dbReference>
<feature type="region of interest" description="Disordered" evidence="7">
    <location>
        <begin position="150"/>
        <end position="170"/>
    </location>
</feature>
<feature type="compositionally biased region" description="Polar residues" evidence="7">
    <location>
        <begin position="1291"/>
        <end position="1301"/>
    </location>
</feature>
<feature type="region of interest" description="Disordered" evidence="7">
    <location>
        <begin position="350"/>
        <end position="371"/>
    </location>
</feature>
<protein>
    <submittedName>
        <fullName evidence="10">DDT domain</fullName>
    </submittedName>
</protein>
<dbReference type="Pfam" id="PF21743">
    <property type="entry name" value="PTM_DIR17_Tudor"/>
    <property type="match status" value="1"/>
</dbReference>
<proteinExistence type="predicted"/>